<dbReference type="GO" id="GO:0009228">
    <property type="term" value="P:thiamine biosynthetic process"/>
    <property type="evidence" value="ECO:0007669"/>
    <property type="project" value="UniProtKB-KW"/>
</dbReference>
<reference evidence="13 14" key="1">
    <citation type="journal article" date="2015" name="Genome Announc.">
        <title>Expanding the biotechnology potential of lactobacilli through comparative genomics of 213 strains and associated genera.</title>
        <authorList>
            <person name="Sun Z."/>
            <person name="Harris H.M."/>
            <person name="McCann A."/>
            <person name="Guo C."/>
            <person name="Argimon S."/>
            <person name="Zhang W."/>
            <person name="Yang X."/>
            <person name="Jeffery I.B."/>
            <person name="Cooney J.C."/>
            <person name="Kagawa T.F."/>
            <person name="Liu W."/>
            <person name="Song Y."/>
            <person name="Salvetti E."/>
            <person name="Wrobel A."/>
            <person name="Rasinkangas P."/>
            <person name="Parkhill J."/>
            <person name="Rea M.C."/>
            <person name="O'Sullivan O."/>
            <person name="Ritari J."/>
            <person name="Douillard F.P."/>
            <person name="Paul Ross R."/>
            <person name="Yang R."/>
            <person name="Briner A.E."/>
            <person name="Felis G.E."/>
            <person name="de Vos W.M."/>
            <person name="Barrangou R."/>
            <person name="Klaenhammer T.R."/>
            <person name="Caufield P.W."/>
            <person name="Cui Y."/>
            <person name="Zhang H."/>
            <person name="O'Toole P.W."/>
        </authorList>
    </citation>
    <scope>NUCLEOTIDE SEQUENCE [LARGE SCALE GENOMIC DNA]</scope>
    <source>
        <strain evidence="13 14">DSM 13145</strain>
    </source>
</reference>
<evidence type="ECO:0000256" key="5">
    <source>
        <dbReference type="ARBA" id="ARBA00022977"/>
    </source>
</evidence>
<dbReference type="PANTHER" id="PTHR20857">
    <property type="entry name" value="THIAMINE-PHOSPHATE PYROPHOSPHORYLASE"/>
    <property type="match status" value="1"/>
</dbReference>
<dbReference type="EMBL" id="AZER01000025">
    <property type="protein sequence ID" value="KRL26011.1"/>
    <property type="molecule type" value="Genomic_DNA"/>
</dbReference>
<keyword evidence="5 9" id="KW-0784">Thiamine biosynthesis</keyword>
<dbReference type="InterPro" id="IPR036206">
    <property type="entry name" value="ThiamineP_synth_sf"/>
</dbReference>
<comment type="function">
    <text evidence="9">Condenses 4-methyl-5-(beta-hydroxyethyl)thiazole monophosphate (THZ-P) and 2-methyl-4-amino-5-hydroxymethyl pyrimidine pyrophosphate (HMP-PP) to form thiamine monophosphate (TMP).</text>
</comment>
<feature type="binding site" evidence="9">
    <location>
        <begin position="41"/>
        <end position="45"/>
    </location>
    <ligand>
        <name>4-amino-2-methyl-5-(diphosphooxymethyl)pyrimidine</name>
        <dbReference type="ChEBI" id="CHEBI:57841"/>
    </ligand>
</feature>
<evidence type="ECO:0000256" key="1">
    <source>
        <dbReference type="ARBA" id="ARBA00005165"/>
    </source>
</evidence>
<dbReference type="Proteomes" id="UP000051445">
    <property type="component" value="Unassembled WGS sequence"/>
</dbReference>
<dbReference type="GO" id="GO:0000287">
    <property type="term" value="F:magnesium ion binding"/>
    <property type="evidence" value="ECO:0007669"/>
    <property type="project" value="UniProtKB-UniRule"/>
</dbReference>
<evidence type="ECO:0000256" key="11">
    <source>
        <dbReference type="RuleBase" id="RU004253"/>
    </source>
</evidence>
<feature type="binding site" evidence="9">
    <location>
        <position position="115"/>
    </location>
    <ligand>
        <name>4-amino-2-methyl-5-(diphosphooxymethyl)pyrimidine</name>
        <dbReference type="ChEBI" id="CHEBI:57841"/>
    </ligand>
</feature>
<comment type="caution">
    <text evidence="13">The sequence shown here is derived from an EMBL/GenBank/DDBJ whole genome shotgun (WGS) entry which is preliminary data.</text>
</comment>
<gene>
    <name evidence="9" type="primary">thiE</name>
    <name evidence="13" type="ORF">FD27_GL001398</name>
</gene>
<comment type="cofactor">
    <cofactor evidence="9">
        <name>Mg(2+)</name>
        <dbReference type="ChEBI" id="CHEBI:18420"/>
    </cofactor>
    <text evidence="9">Binds 1 Mg(2+) ion per subunit.</text>
</comment>
<keyword evidence="2 9" id="KW-0808">Transferase</keyword>
<feature type="binding site" evidence="9">
    <location>
        <begin position="192"/>
        <end position="193"/>
    </location>
    <ligand>
        <name>2-[(2R,5Z)-2-carboxy-4-methylthiazol-5(2H)-ylidene]ethyl phosphate</name>
        <dbReference type="ChEBI" id="CHEBI:62899"/>
    </ligand>
</feature>
<dbReference type="Gene3D" id="3.20.20.70">
    <property type="entry name" value="Aldolase class I"/>
    <property type="match status" value="1"/>
</dbReference>
<comment type="catalytic activity">
    <reaction evidence="7 9 10">
        <text>2-(2-carboxy-4-methylthiazol-5-yl)ethyl phosphate + 4-amino-2-methyl-5-(diphosphooxymethyl)pyrimidine + 2 H(+) = thiamine phosphate + CO2 + diphosphate</text>
        <dbReference type="Rhea" id="RHEA:47848"/>
        <dbReference type="ChEBI" id="CHEBI:15378"/>
        <dbReference type="ChEBI" id="CHEBI:16526"/>
        <dbReference type="ChEBI" id="CHEBI:33019"/>
        <dbReference type="ChEBI" id="CHEBI:37575"/>
        <dbReference type="ChEBI" id="CHEBI:57841"/>
        <dbReference type="ChEBI" id="CHEBI:62890"/>
        <dbReference type="EC" id="2.5.1.3"/>
    </reaction>
</comment>
<dbReference type="PANTHER" id="PTHR20857:SF15">
    <property type="entry name" value="THIAMINE-PHOSPHATE SYNTHASE"/>
    <property type="match status" value="1"/>
</dbReference>
<evidence type="ECO:0000256" key="2">
    <source>
        <dbReference type="ARBA" id="ARBA00022679"/>
    </source>
</evidence>
<evidence type="ECO:0000256" key="9">
    <source>
        <dbReference type="HAMAP-Rule" id="MF_00097"/>
    </source>
</evidence>
<evidence type="ECO:0000256" key="4">
    <source>
        <dbReference type="ARBA" id="ARBA00022842"/>
    </source>
</evidence>
<feature type="binding site" evidence="9">
    <location>
        <position position="172"/>
    </location>
    <ligand>
        <name>2-[(2R,5Z)-2-carboxy-4-methylthiazol-5(2H)-ylidene]ethyl phosphate</name>
        <dbReference type="ChEBI" id="CHEBI:62899"/>
    </ligand>
</feature>
<dbReference type="GO" id="GO:0009229">
    <property type="term" value="P:thiamine diphosphate biosynthetic process"/>
    <property type="evidence" value="ECO:0007669"/>
    <property type="project" value="UniProtKB-UniRule"/>
</dbReference>
<comment type="catalytic activity">
    <reaction evidence="6 9 10">
        <text>4-methyl-5-(2-phosphooxyethyl)-thiazole + 4-amino-2-methyl-5-(diphosphooxymethyl)pyrimidine + H(+) = thiamine phosphate + diphosphate</text>
        <dbReference type="Rhea" id="RHEA:22328"/>
        <dbReference type="ChEBI" id="CHEBI:15378"/>
        <dbReference type="ChEBI" id="CHEBI:33019"/>
        <dbReference type="ChEBI" id="CHEBI:37575"/>
        <dbReference type="ChEBI" id="CHEBI:57841"/>
        <dbReference type="ChEBI" id="CHEBI:58296"/>
        <dbReference type="EC" id="2.5.1.3"/>
    </reaction>
</comment>
<protein>
    <recommendedName>
        <fullName evidence="9">Thiamine-phosphate synthase</fullName>
        <shortName evidence="9">TP synthase</shortName>
        <shortName evidence="9">TPS</shortName>
        <ecNumber evidence="9">2.5.1.3</ecNumber>
    </recommendedName>
    <alternativeName>
        <fullName evidence="9">Thiamine-phosphate pyrophosphorylase</fullName>
        <shortName evidence="9">TMP pyrophosphorylase</shortName>
        <shortName evidence="9">TMP-PPase</shortName>
    </alternativeName>
</protein>
<accession>A0A0R1PBL6</accession>
<evidence type="ECO:0000313" key="13">
    <source>
        <dbReference type="EMBL" id="KRL26011.1"/>
    </source>
</evidence>
<evidence type="ECO:0000256" key="3">
    <source>
        <dbReference type="ARBA" id="ARBA00022723"/>
    </source>
</evidence>
<dbReference type="HAMAP" id="MF_00097">
    <property type="entry name" value="TMP_synthase"/>
    <property type="match status" value="1"/>
</dbReference>
<dbReference type="InterPro" id="IPR034291">
    <property type="entry name" value="TMP_synthase"/>
</dbReference>
<evidence type="ECO:0000259" key="12">
    <source>
        <dbReference type="Pfam" id="PF02581"/>
    </source>
</evidence>
<proteinExistence type="inferred from homology"/>
<comment type="similarity">
    <text evidence="9 10">Belongs to the thiamine-phosphate synthase family.</text>
</comment>
<evidence type="ECO:0000256" key="8">
    <source>
        <dbReference type="ARBA" id="ARBA00047883"/>
    </source>
</evidence>
<keyword evidence="14" id="KW-1185">Reference proteome</keyword>
<dbReference type="STRING" id="1423746.FD27_GL001398"/>
<feature type="binding site" evidence="9">
    <location>
        <position position="77"/>
    </location>
    <ligand>
        <name>Mg(2+)</name>
        <dbReference type="ChEBI" id="CHEBI:18420"/>
    </ligand>
</feature>
<dbReference type="PATRIC" id="fig|1423746.3.peg.1428"/>
<dbReference type="FunFam" id="3.20.20.70:FF:000096">
    <property type="entry name" value="Thiamine-phosphate synthase"/>
    <property type="match status" value="1"/>
</dbReference>
<feature type="binding site" evidence="9">
    <location>
        <position position="96"/>
    </location>
    <ligand>
        <name>Mg(2+)</name>
        <dbReference type="ChEBI" id="CHEBI:18420"/>
    </ligand>
</feature>
<organism evidence="13 14">
    <name type="scientific">Limosilactobacillus frumenti DSM 13145</name>
    <dbReference type="NCBI Taxonomy" id="1423746"/>
    <lineage>
        <taxon>Bacteria</taxon>
        <taxon>Bacillati</taxon>
        <taxon>Bacillota</taxon>
        <taxon>Bacilli</taxon>
        <taxon>Lactobacillales</taxon>
        <taxon>Lactobacillaceae</taxon>
        <taxon>Limosilactobacillus</taxon>
    </lineage>
</organism>
<feature type="domain" description="Thiamine phosphate synthase/TenI" evidence="12">
    <location>
        <begin position="9"/>
        <end position="193"/>
    </location>
</feature>
<evidence type="ECO:0000256" key="6">
    <source>
        <dbReference type="ARBA" id="ARBA00047334"/>
    </source>
</evidence>
<keyword evidence="4 9" id="KW-0460">Magnesium</keyword>
<name>A0A0R1PBL6_9LACO</name>
<dbReference type="InterPro" id="IPR013785">
    <property type="entry name" value="Aldolase_TIM"/>
</dbReference>
<dbReference type="InterPro" id="IPR022998">
    <property type="entry name" value="ThiamineP_synth_TenI"/>
</dbReference>
<feature type="binding site" evidence="9">
    <location>
        <begin position="141"/>
        <end position="143"/>
    </location>
    <ligand>
        <name>2-[(2R,5Z)-2-carboxy-4-methylthiazol-5(2H)-ylidene]ethyl phosphate</name>
        <dbReference type="ChEBI" id="CHEBI:62899"/>
    </ligand>
</feature>
<feature type="binding site" evidence="9">
    <location>
        <position position="144"/>
    </location>
    <ligand>
        <name>4-amino-2-methyl-5-(diphosphooxymethyl)pyrimidine</name>
        <dbReference type="ChEBI" id="CHEBI:57841"/>
    </ligand>
</feature>
<dbReference type="CDD" id="cd00564">
    <property type="entry name" value="TMP_TenI"/>
    <property type="match status" value="1"/>
</dbReference>
<dbReference type="SUPFAM" id="SSF51391">
    <property type="entry name" value="Thiamin phosphate synthase"/>
    <property type="match status" value="1"/>
</dbReference>
<dbReference type="GO" id="GO:0005737">
    <property type="term" value="C:cytoplasm"/>
    <property type="evidence" value="ECO:0007669"/>
    <property type="project" value="TreeGrafter"/>
</dbReference>
<evidence type="ECO:0000256" key="7">
    <source>
        <dbReference type="ARBA" id="ARBA00047851"/>
    </source>
</evidence>
<feature type="binding site" evidence="9">
    <location>
        <position position="76"/>
    </location>
    <ligand>
        <name>4-amino-2-methyl-5-(diphosphooxymethyl)pyrimidine</name>
        <dbReference type="ChEBI" id="CHEBI:57841"/>
    </ligand>
</feature>
<evidence type="ECO:0000256" key="10">
    <source>
        <dbReference type="RuleBase" id="RU003826"/>
    </source>
</evidence>
<dbReference type="GO" id="GO:0004789">
    <property type="term" value="F:thiamine-phosphate diphosphorylase activity"/>
    <property type="evidence" value="ECO:0007669"/>
    <property type="project" value="UniProtKB-UniRule"/>
</dbReference>
<dbReference type="NCBIfam" id="TIGR00693">
    <property type="entry name" value="thiE"/>
    <property type="match status" value="1"/>
</dbReference>
<sequence length="214" mass="23104">MFDPAILRCYFVAGTQDIHHSPSALLAKVTMALKNGITAFQFREKGSSHLDETAKIELGGQLKRLCQSYGVPLFVDDDVQLAQQIHADGIHVGQKDQQVEQVLSAVGSQMMVGYSCNTSEQVEHANKLAVDYIGVGPIYPTDSKADADPAIGPQQLQKLVQLSKHPVVAIGGINNQNFGEVANTNCAGAAVISYLANNNNLREAIDQMKTAFEH</sequence>
<comment type="pathway">
    <text evidence="1 9 11">Cofactor biosynthesis; thiamine diphosphate biosynthesis; thiamine phosphate from 4-amino-2-methyl-5-diphosphomethylpyrimidine and 4-methyl-5-(2-phosphoethyl)-thiazole: step 1/1.</text>
</comment>
<comment type="catalytic activity">
    <reaction evidence="8 9 10">
        <text>2-[(2R,5Z)-2-carboxy-4-methylthiazol-5(2H)-ylidene]ethyl phosphate + 4-amino-2-methyl-5-(diphosphooxymethyl)pyrimidine + 2 H(+) = thiamine phosphate + CO2 + diphosphate</text>
        <dbReference type="Rhea" id="RHEA:47844"/>
        <dbReference type="ChEBI" id="CHEBI:15378"/>
        <dbReference type="ChEBI" id="CHEBI:16526"/>
        <dbReference type="ChEBI" id="CHEBI:33019"/>
        <dbReference type="ChEBI" id="CHEBI:37575"/>
        <dbReference type="ChEBI" id="CHEBI:57841"/>
        <dbReference type="ChEBI" id="CHEBI:62899"/>
        <dbReference type="EC" id="2.5.1.3"/>
    </reaction>
</comment>
<dbReference type="Pfam" id="PF02581">
    <property type="entry name" value="TMP-TENI"/>
    <property type="match status" value="1"/>
</dbReference>
<keyword evidence="3 9" id="KW-0479">Metal-binding</keyword>
<dbReference type="UniPathway" id="UPA00060">
    <property type="reaction ID" value="UER00141"/>
</dbReference>
<evidence type="ECO:0000313" key="14">
    <source>
        <dbReference type="Proteomes" id="UP000051445"/>
    </source>
</evidence>
<dbReference type="AlphaFoldDB" id="A0A0R1PBL6"/>
<dbReference type="EC" id="2.5.1.3" evidence="9"/>